<keyword evidence="2" id="KW-1185">Reference proteome</keyword>
<dbReference type="EMBL" id="BQNB010018162">
    <property type="protein sequence ID" value="GJT71370.1"/>
    <property type="molecule type" value="Genomic_DNA"/>
</dbReference>
<evidence type="ECO:0000313" key="1">
    <source>
        <dbReference type="EMBL" id="GJT71370.1"/>
    </source>
</evidence>
<dbReference type="Proteomes" id="UP001151760">
    <property type="component" value="Unassembled WGS sequence"/>
</dbReference>
<name>A0ABQ5G899_9ASTR</name>
<evidence type="ECO:0000313" key="2">
    <source>
        <dbReference type="Proteomes" id="UP001151760"/>
    </source>
</evidence>
<reference evidence="1" key="2">
    <citation type="submission" date="2022-01" db="EMBL/GenBank/DDBJ databases">
        <authorList>
            <person name="Yamashiro T."/>
            <person name="Shiraishi A."/>
            <person name="Satake H."/>
            <person name="Nakayama K."/>
        </authorList>
    </citation>
    <scope>NUCLEOTIDE SEQUENCE</scope>
</reference>
<accession>A0ABQ5G899</accession>
<reference evidence="1" key="1">
    <citation type="journal article" date="2022" name="Int. J. Mol. Sci.">
        <title>Draft Genome of Tanacetum Coccineum: Genomic Comparison of Closely Related Tanacetum-Family Plants.</title>
        <authorList>
            <person name="Yamashiro T."/>
            <person name="Shiraishi A."/>
            <person name="Nakayama K."/>
            <person name="Satake H."/>
        </authorList>
    </citation>
    <scope>NUCLEOTIDE SEQUENCE</scope>
</reference>
<organism evidence="1 2">
    <name type="scientific">Tanacetum coccineum</name>
    <dbReference type="NCBI Taxonomy" id="301880"/>
    <lineage>
        <taxon>Eukaryota</taxon>
        <taxon>Viridiplantae</taxon>
        <taxon>Streptophyta</taxon>
        <taxon>Embryophyta</taxon>
        <taxon>Tracheophyta</taxon>
        <taxon>Spermatophyta</taxon>
        <taxon>Magnoliopsida</taxon>
        <taxon>eudicotyledons</taxon>
        <taxon>Gunneridae</taxon>
        <taxon>Pentapetalae</taxon>
        <taxon>asterids</taxon>
        <taxon>campanulids</taxon>
        <taxon>Asterales</taxon>
        <taxon>Asteraceae</taxon>
        <taxon>Asteroideae</taxon>
        <taxon>Anthemideae</taxon>
        <taxon>Anthemidinae</taxon>
        <taxon>Tanacetum</taxon>
    </lineage>
</organism>
<proteinExistence type="predicted"/>
<comment type="caution">
    <text evidence="1">The sequence shown here is derived from an EMBL/GenBank/DDBJ whole genome shotgun (WGS) entry which is preliminary data.</text>
</comment>
<gene>
    <name evidence="1" type="ORF">Tco_1030656</name>
</gene>
<sequence length="87" mass="9505">MLEMVSCQELALLWISSSCLAVLDGGQYLWIKAFLRRSQELMVPGGSLSTYLLAAPVKVIGKTCSMTTSYDTPVTGFLESMLDIVPQ</sequence>
<protein>
    <submittedName>
        <fullName evidence="1">Uncharacterized protein</fullName>
    </submittedName>
</protein>